<dbReference type="SUPFAM" id="SSF56300">
    <property type="entry name" value="Metallo-dependent phosphatases"/>
    <property type="match status" value="1"/>
</dbReference>
<keyword evidence="4" id="KW-0326">Glycosidase</keyword>
<dbReference type="Pfam" id="PF00754">
    <property type="entry name" value="F5_F8_type_C"/>
    <property type="match status" value="1"/>
</dbReference>
<dbReference type="SMART" id="SM00060">
    <property type="entry name" value="FN3"/>
    <property type="match status" value="2"/>
</dbReference>
<reference evidence="9 12" key="2">
    <citation type="submission" date="2020-08" db="EMBL/GenBank/DDBJ databases">
        <title>Sequencing the genomes of 1000 actinobacteria strains.</title>
        <authorList>
            <person name="Klenk H.-P."/>
        </authorList>
    </citation>
    <scope>NUCLEOTIDE SEQUENCE [LARGE SCALE GENOMIC DNA]</scope>
    <source>
        <strain evidence="9 12">DSM 15626</strain>
    </source>
</reference>
<dbReference type="AlphaFoldDB" id="A0A7Y4NXF7"/>
<evidence type="ECO:0000256" key="3">
    <source>
        <dbReference type="ARBA" id="ARBA00023277"/>
    </source>
</evidence>
<keyword evidence="3" id="KW-0119">Carbohydrate metabolism</keyword>
<keyword evidence="2" id="KW-0378">Hydrolase</keyword>
<dbReference type="InterPro" id="IPR004843">
    <property type="entry name" value="Calcineurin-like_PHP"/>
</dbReference>
<feature type="chain" id="PRO_5038257971" evidence="6">
    <location>
        <begin position="25"/>
        <end position="535"/>
    </location>
</feature>
<dbReference type="RefSeq" id="WP_171671747.1">
    <property type="nucleotide sequence ID" value="NZ_BAAAGT010000003.1"/>
</dbReference>
<dbReference type="PROSITE" id="PS50022">
    <property type="entry name" value="FA58C_3"/>
    <property type="match status" value="1"/>
</dbReference>
<dbReference type="GO" id="GO:0000272">
    <property type="term" value="P:polysaccharide catabolic process"/>
    <property type="evidence" value="ECO:0007669"/>
    <property type="project" value="UniProtKB-KW"/>
</dbReference>
<dbReference type="Gene3D" id="3.60.21.10">
    <property type="match status" value="1"/>
</dbReference>
<feature type="signal peptide" evidence="6">
    <location>
        <begin position="1"/>
        <end position="24"/>
    </location>
</feature>
<dbReference type="SUPFAM" id="SSF49265">
    <property type="entry name" value="Fibronectin type III"/>
    <property type="match status" value="1"/>
</dbReference>
<dbReference type="PANTHER" id="PTHR45867:SF3">
    <property type="entry name" value="ACID PHOSPHATASE TYPE 7"/>
    <property type="match status" value="1"/>
</dbReference>
<dbReference type="EMBL" id="JABJRC010000001">
    <property type="protein sequence ID" value="NOL39842.1"/>
    <property type="molecule type" value="Genomic_DNA"/>
</dbReference>
<protein>
    <submittedName>
        <fullName evidence="10">Alkaline phosphatase</fullName>
    </submittedName>
    <submittedName>
        <fullName evidence="9">Ribose 5-phosphate isomerase RpiB</fullName>
    </submittedName>
</protein>
<dbReference type="PANTHER" id="PTHR45867">
    <property type="entry name" value="PURPLE ACID PHOSPHATASE"/>
    <property type="match status" value="1"/>
</dbReference>
<keyword evidence="9" id="KW-0413">Isomerase</keyword>
<dbReference type="Pfam" id="PF00041">
    <property type="entry name" value="fn3"/>
    <property type="match status" value="1"/>
</dbReference>
<organism evidence="10 11">
    <name type="scientific">Kribbella sandramycini</name>
    <dbReference type="NCBI Taxonomy" id="60450"/>
    <lineage>
        <taxon>Bacteria</taxon>
        <taxon>Bacillati</taxon>
        <taxon>Actinomycetota</taxon>
        <taxon>Actinomycetes</taxon>
        <taxon>Propionibacteriales</taxon>
        <taxon>Kribbellaceae</taxon>
        <taxon>Kribbella</taxon>
    </lineage>
</organism>
<evidence type="ECO:0000313" key="11">
    <source>
        <dbReference type="Proteomes" id="UP000534306"/>
    </source>
</evidence>
<dbReference type="CDD" id="cd00063">
    <property type="entry name" value="FN3"/>
    <property type="match status" value="1"/>
</dbReference>
<keyword evidence="11" id="KW-1185">Reference proteome</keyword>
<dbReference type="Proteomes" id="UP000553957">
    <property type="component" value="Unassembled WGS sequence"/>
</dbReference>
<accession>A0A7Y4NXF7</accession>
<dbReference type="Gene3D" id="2.60.40.10">
    <property type="entry name" value="Immunoglobulins"/>
    <property type="match status" value="1"/>
</dbReference>
<dbReference type="Gene3D" id="2.60.120.260">
    <property type="entry name" value="Galactose-binding domain-like"/>
    <property type="match status" value="1"/>
</dbReference>
<sequence>MSKRMRRWSALLPMVLVAVAGGSAAIAGTQADSLLSQGKPALASSIEDSTFTADKAFDGSTSTRWASTEGVDPQWIRVDLGQQAEIHRVKLTWEAAYGKDYRIEVSNDGTTFSTVKSLTNQNGGTDDITGLSGTGRYVRIVGTKRGTAYGYSLFEAQVYGEGSSTGDTQAPTVPTGLASTGVTATTAGLSWTASTDNVGVTGYDVLRNGTQVATSETTSYTDTGLTGDTTYSYTVRARDLAGNVSGASTALSVKTSAGTGGGGFVLAAAGDIAKQCTASDSSCIHPKTAKLIETIKPANIITMGDNQYDDAHLSDFQNYFDKTWGKYKSIMKPSPGNHESYDSPAFSGYEKYFGAIAKPNGKRYYSWEKGNWHFVALDSNDFATSEKLAEPAQMTWLKADLAANTKPCVVTYYHHPRWSTGERGDNPDGVDLWKVMTDNKVDLVLTGHDHHYERFFPVNNSGSVDQTNGTVQIIGGMAGASPYKLGPAKSRTAKRMVSYGVLKLTMTENSWTSQLIGLNNEVLDSSPTYTCKAKG</sequence>
<evidence type="ECO:0000313" key="12">
    <source>
        <dbReference type="Proteomes" id="UP000553957"/>
    </source>
</evidence>
<evidence type="ECO:0000256" key="1">
    <source>
        <dbReference type="ARBA" id="ARBA00022729"/>
    </source>
</evidence>
<dbReference type="GO" id="GO:0016853">
    <property type="term" value="F:isomerase activity"/>
    <property type="evidence" value="ECO:0007669"/>
    <property type="project" value="UniProtKB-KW"/>
</dbReference>
<dbReference type="InterPro" id="IPR036116">
    <property type="entry name" value="FN3_sf"/>
</dbReference>
<evidence type="ECO:0000259" key="7">
    <source>
        <dbReference type="PROSITE" id="PS50022"/>
    </source>
</evidence>
<dbReference type="FunFam" id="2.60.40.10:FF:001114">
    <property type="entry name" value="Chitinase A1"/>
    <property type="match status" value="1"/>
</dbReference>
<dbReference type="PROSITE" id="PS50853">
    <property type="entry name" value="FN3"/>
    <property type="match status" value="1"/>
</dbReference>
<feature type="domain" description="F5/8 type C" evidence="7">
    <location>
        <begin position="22"/>
        <end position="161"/>
    </location>
</feature>
<keyword evidence="5" id="KW-0624">Polysaccharide degradation</keyword>
<comment type="caution">
    <text evidence="10">The sequence shown here is derived from an EMBL/GenBank/DDBJ whole genome shotgun (WGS) entry which is preliminary data.</text>
</comment>
<evidence type="ECO:0000313" key="9">
    <source>
        <dbReference type="EMBL" id="MBB6567554.1"/>
    </source>
</evidence>
<dbReference type="EMBL" id="JACHKF010000001">
    <property type="protein sequence ID" value="MBB6567554.1"/>
    <property type="molecule type" value="Genomic_DNA"/>
</dbReference>
<evidence type="ECO:0000259" key="8">
    <source>
        <dbReference type="PROSITE" id="PS50853"/>
    </source>
</evidence>
<dbReference type="InterPro" id="IPR000421">
    <property type="entry name" value="FA58C"/>
</dbReference>
<dbReference type="InterPro" id="IPR013783">
    <property type="entry name" value="Ig-like_fold"/>
</dbReference>
<feature type="domain" description="Fibronectin type-III" evidence="8">
    <location>
        <begin position="173"/>
        <end position="258"/>
    </location>
</feature>
<dbReference type="GO" id="GO:0016798">
    <property type="term" value="F:hydrolase activity, acting on glycosyl bonds"/>
    <property type="evidence" value="ECO:0007669"/>
    <property type="project" value="UniProtKB-KW"/>
</dbReference>
<dbReference type="Proteomes" id="UP000534306">
    <property type="component" value="Unassembled WGS sequence"/>
</dbReference>
<dbReference type="Pfam" id="PF00149">
    <property type="entry name" value="Metallophos"/>
    <property type="match status" value="1"/>
</dbReference>
<evidence type="ECO:0000313" key="10">
    <source>
        <dbReference type="EMBL" id="NOL39842.1"/>
    </source>
</evidence>
<name>A0A7Y4NXF7_9ACTN</name>
<proteinExistence type="predicted"/>
<dbReference type="InterPro" id="IPR008979">
    <property type="entry name" value="Galactose-bd-like_sf"/>
</dbReference>
<keyword evidence="1 6" id="KW-0732">Signal</keyword>
<dbReference type="InterPro" id="IPR003961">
    <property type="entry name" value="FN3_dom"/>
</dbReference>
<dbReference type="SUPFAM" id="SSF49785">
    <property type="entry name" value="Galactose-binding domain-like"/>
    <property type="match status" value="1"/>
</dbReference>
<dbReference type="InterPro" id="IPR029052">
    <property type="entry name" value="Metallo-depent_PP-like"/>
</dbReference>
<evidence type="ECO:0000256" key="4">
    <source>
        <dbReference type="ARBA" id="ARBA00023295"/>
    </source>
</evidence>
<reference evidence="10 11" key="1">
    <citation type="submission" date="2020-05" db="EMBL/GenBank/DDBJ databases">
        <title>Genome sequence of Kribbella sandramycini ATCC 39419.</title>
        <authorList>
            <person name="Maclea K.S."/>
            <person name="Fair J.L."/>
        </authorList>
    </citation>
    <scope>NUCLEOTIDE SEQUENCE [LARGE SCALE GENOMIC DNA]</scope>
    <source>
        <strain evidence="10 11">ATCC 39419</strain>
    </source>
</reference>
<evidence type="ECO:0000256" key="6">
    <source>
        <dbReference type="SAM" id="SignalP"/>
    </source>
</evidence>
<gene>
    <name evidence="9" type="ORF">HNR71_003191</name>
    <name evidence="10" type="ORF">HPO96_06260</name>
</gene>
<evidence type="ECO:0000256" key="2">
    <source>
        <dbReference type="ARBA" id="ARBA00022801"/>
    </source>
</evidence>
<evidence type="ECO:0000256" key="5">
    <source>
        <dbReference type="ARBA" id="ARBA00023326"/>
    </source>
</evidence>